<evidence type="ECO:0000259" key="3">
    <source>
        <dbReference type="PROSITE" id="PS51186"/>
    </source>
</evidence>
<organism evidence="4 5">
    <name type="scientific">Thalassomonas haliotis</name>
    <dbReference type="NCBI Taxonomy" id="485448"/>
    <lineage>
        <taxon>Bacteria</taxon>
        <taxon>Pseudomonadati</taxon>
        <taxon>Pseudomonadota</taxon>
        <taxon>Gammaproteobacteria</taxon>
        <taxon>Alteromonadales</taxon>
        <taxon>Colwelliaceae</taxon>
        <taxon>Thalassomonas</taxon>
    </lineage>
</organism>
<dbReference type="Pfam" id="PF00583">
    <property type="entry name" value="Acetyltransf_1"/>
    <property type="match status" value="1"/>
</dbReference>
<evidence type="ECO:0000313" key="4">
    <source>
        <dbReference type="EMBL" id="WDE09982.1"/>
    </source>
</evidence>
<protein>
    <submittedName>
        <fullName evidence="4">GNAT family N-acetyltransferase</fullName>
    </submittedName>
</protein>
<accession>A0ABY7V9F7</accession>
<evidence type="ECO:0000256" key="2">
    <source>
        <dbReference type="ARBA" id="ARBA00023315"/>
    </source>
</evidence>
<dbReference type="InterPro" id="IPR051556">
    <property type="entry name" value="N-term/lysine_N-AcTrnsfr"/>
</dbReference>
<dbReference type="InterPro" id="IPR000182">
    <property type="entry name" value="GNAT_dom"/>
</dbReference>
<gene>
    <name evidence="4" type="ORF">H3N35_16950</name>
</gene>
<dbReference type="RefSeq" id="WP_274049991.1">
    <property type="nucleotide sequence ID" value="NZ_CP059693.1"/>
</dbReference>
<dbReference type="SUPFAM" id="SSF55729">
    <property type="entry name" value="Acyl-CoA N-acyltransferases (Nat)"/>
    <property type="match status" value="1"/>
</dbReference>
<dbReference type="CDD" id="cd04301">
    <property type="entry name" value="NAT_SF"/>
    <property type="match status" value="1"/>
</dbReference>
<dbReference type="PANTHER" id="PTHR42919">
    <property type="entry name" value="N-ALPHA-ACETYLTRANSFERASE"/>
    <property type="match status" value="1"/>
</dbReference>
<dbReference type="PANTHER" id="PTHR42919:SF8">
    <property type="entry name" value="N-ALPHA-ACETYLTRANSFERASE 50"/>
    <property type="match status" value="1"/>
</dbReference>
<dbReference type="InterPro" id="IPR016181">
    <property type="entry name" value="Acyl_CoA_acyltransferase"/>
</dbReference>
<dbReference type="Gene3D" id="3.40.630.30">
    <property type="match status" value="1"/>
</dbReference>
<dbReference type="Proteomes" id="UP001215231">
    <property type="component" value="Chromosome"/>
</dbReference>
<dbReference type="EMBL" id="CP059693">
    <property type="protein sequence ID" value="WDE09982.1"/>
    <property type="molecule type" value="Genomic_DNA"/>
</dbReference>
<reference evidence="4 5" key="1">
    <citation type="journal article" date="2022" name="Mar. Drugs">
        <title>Bioassay-Guided Fractionation Leads to the Detection of Cholic Acid Generated by the Rare Thalassomonas sp.</title>
        <authorList>
            <person name="Pheiffer F."/>
            <person name="Schneider Y.K."/>
            <person name="Hansen E.H."/>
            <person name="Andersen J.H."/>
            <person name="Isaksson J."/>
            <person name="Busche T."/>
            <person name="R C."/>
            <person name="Kalinowski J."/>
            <person name="Zyl L.V."/>
            <person name="Trindade M."/>
        </authorList>
    </citation>
    <scope>NUCLEOTIDE SEQUENCE [LARGE SCALE GENOMIC DNA]</scope>
    <source>
        <strain evidence="4 5">A5K-61T</strain>
    </source>
</reference>
<keyword evidence="5" id="KW-1185">Reference proteome</keyword>
<feature type="domain" description="N-acetyltransferase" evidence="3">
    <location>
        <begin position="1"/>
        <end position="142"/>
    </location>
</feature>
<proteinExistence type="predicted"/>
<evidence type="ECO:0000313" key="5">
    <source>
        <dbReference type="Proteomes" id="UP001215231"/>
    </source>
</evidence>
<dbReference type="PROSITE" id="PS51186">
    <property type="entry name" value="GNAT"/>
    <property type="match status" value="1"/>
</dbReference>
<name>A0ABY7V9F7_9GAMM</name>
<keyword evidence="1" id="KW-0808">Transferase</keyword>
<sequence length="150" mass="17718">MRFEAATAKHKTFFWELYIDAMRAHIEKIWGWDLKWQENDFETRWLSCVNNLLVLDETPVGYIQTQALPDNQYIMMLIIAPEYRGKGVGKAALGRLRANCIKPYLRLRVFESNEKALKFYIRYGYELIEKEESFYVLQQAVAGIGVKRQE</sequence>
<evidence type="ECO:0000256" key="1">
    <source>
        <dbReference type="ARBA" id="ARBA00022679"/>
    </source>
</evidence>
<keyword evidence="2" id="KW-0012">Acyltransferase</keyword>